<gene>
    <name evidence="2" type="ORF">Terrestrivirus5_72</name>
</gene>
<protein>
    <submittedName>
        <fullName evidence="2">Uncharacterized protein</fullName>
    </submittedName>
</protein>
<evidence type="ECO:0000256" key="1">
    <source>
        <dbReference type="SAM" id="Coils"/>
    </source>
</evidence>
<keyword evidence="1" id="KW-0175">Coiled coil</keyword>
<evidence type="ECO:0000313" key="2">
    <source>
        <dbReference type="EMBL" id="AYV76250.1"/>
    </source>
</evidence>
<organism evidence="2">
    <name type="scientific">Terrestrivirus sp</name>
    <dbReference type="NCBI Taxonomy" id="2487775"/>
    <lineage>
        <taxon>Viruses</taxon>
        <taxon>Varidnaviria</taxon>
        <taxon>Bamfordvirae</taxon>
        <taxon>Nucleocytoviricota</taxon>
        <taxon>Megaviricetes</taxon>
        <taxon>Imitervirales</taxon>
        <taxon>Mimiviridae</taxon>
        <taxon>Klosneuvirinae</taxon>
    </lineage>
</organism>
<sequence>MVSQEDLLKNDFPVDLDEHPEFYWVHKEPFTRKLCTLVKHGEEIIRFALMFTHTIGAGIRYHNLLFVTNYGSLIISRHLNKPMNPLYTHEFPTVNVVIEGHKKLSQREIDIINTKVDMIKHQSQIMSILLIEEPYNSDVIDKYSGFISKYFGNKLDDDVDFSSKDMKKLFFGKETPGRVISIDKKREMVRKLVEDEKKKFDELKKEKNKSKEILTSYQLVFDMFVE</sequence>
<reference evidence="2" key="1">
    <citation type="submission" date="2018-10" db="EMBL/GenBank/DDBJ databases">
        <title>Hidden diversity of soil giant viruses.</title>
        <authorList>
            <person name="Schulz F."/>
            <person name="Alteio L."/>
            <person name="Goudeau D."/>
            <person name="Ryan E.M."/>
            <person name="Malmstrom R.R."/>
            <person name="Blanchard J."/>
            <person name="Woyke T."/>
        </authorList>
    </citation>
    <scope>NUCLEOTIDE SEQUENCE</scope>
    <source>
        <strain evidence="2">TEV1</strain>
    </source>
</reference>
<accession>A0A3G4ZN09</accession>
<proteinExistence type="predicted"/>
<dbReference type="EMBL" id="MK071983">
    <property type="protein sequence ID" value="AYV76250.1"/>
    <property type="molecule type" value="Genomic_DNA"/>
</dbReference>
<name>A0A3G4ZN09_9VIRU</name>
<feature type="coiled-coil region" evidence="1">
    <location>
        <begin position="186"/>
        <end position="213"/>
    </location>
</feature>